<dbReference type="FunFam" id="2.40.10.10:FF:000002">
    <property type="entry name" value="Transmembrane protease serine"/>
    <property type="match status" value="1"/>
</dbReference>
<dbReference type="InterPro" id="IPR001254">
    <property type="entry name" value="Trypsin_dom"/>
</dbReference>
<dbReference type="InterPro" id="IPR050430">
    <property type="entry name" value="Peptidase_S1"/>
</dbReference>
<dbReference type="PANTHER" id="PTHR24276:SF91">
    <property type="entry name" value="AT26814P-RELATED"/>
    <property type="match status" value="1"/>
</dbReference>
<comment type="caution">
    <text evidence="7">The sequence shown here is derived from an EMBL/GenBank/DDBJ whole genome shotgun (WGS) entry which is preliminary data.</text>
</comment>
<dbReference type="GO" id="GO:0004252">
    <property type="term" value="F:serine-type endopeptidase activity"/>
    <property type="evidence" value="ECO:0007669"/>
    <property type="project" value="InterPro"/>
</dbReference>
<sequence>MPPNTVANVFCSLHSIRLGTWSVRVRAGSTWTFMLNWMGTISGVKNIWYHSKFDFSSMDYDVSVLELKKSLKFGPTIQPIALPAVGEELAQGATGVVSGWGTLSQGALLTAFHLRKLEIPLWTKDECTKLYKNPMTLVTENMLCGGNFEGDSCQGDSGGPVVSQGKLVGIVSWGEGCNNPGKPGIYSKVSSNAIRSFIKEHANL</sequence>
<dbReference type="GO" id="GO:0006508">
    <property type="term" value="P:proteolysis"/>
    <property type="evidence" value="ECO:0007669"/>
    <property type="project" value="UniProtKB-KW"/>
</dbReference>
<gene>
    <name evidence="7" type="ORF">KUF71_000035</name>
</gene>
<evidence type="ECO:0000256" key="4">
    <source>
        <dbReference type="ARBA" id="ARBA00023157"/>
    </source>
</evidence>
<dbReference type="Proteomes" id="UP001219518">
    <property type="component" value="Unassembled WGS sequence"/>
</dbReference>
<keyword evidence="1" id="KW-0645">Protease</keyword>
<evidence type="ECO:0000313" key="8">
    <source>
        <dbReference type="Proteomes" id="UP001219518"/>
    </source>
</evidence>
<feature type="domain" description="Peptidase S1" evidence="6">
    <location>
        <begin position="11"/>
        <end position="203"/>
    </location>
</feature>
<dbReference type="AlphaFoldDB" id="A0AAE1L580"/>
<dbReference type="SUPFAM" id="SSF50494">
    <property type="entry name" value="Trypsin-like serine proteases"/>
    <property type="match status" value="1"/>
</dbReference>
<name>A0AAE1L580_9NEOP</name>
<reference evidence="7" key="1">
    <citation type="submission" date="2021-07" db="EMBL/GenBank/DDBJ databases">
        <authorList>
            <person name="Catto M.A."/>
            <person name="Jacobson A."/>
            <person name="Kennedy G."/>
            <person name="Labadie P."/>
            <person name="Hunt B.G."/>
            <person name="Srinivasan R."/>
        </authorList>
    </citation>
    <scope>NUCLEOTIDE SEQUENCE</scope>
    <source>
        <strain evidence="7">PL_HMW_Pooled</strain>
        <tissue evidence="7">Head</tissue>
    </source>
</reference>
<comment type="similarity">
    <text evidence="5">Belongs to the peptidase S1 family. CLIP subfamily.</text>
</comment>
<evidence type="ECO:0000256" key="5">
    <source>
        <dbReference type="ARBA" id="ARBA00024195"/>
    </source>
</evidence>
<dbReference type="PROSITE" id="PS00135">
    <property type="entry name" value="TRYPSIN_SER"/>
    <property type="match status" value="1"/>
</dbReference>
<dbReference type="SMART" id="SM00020">
    <property type="entry name" value="Tryp_SPc"/>
    <property type="match status" value="1"/>
</dbReference>
<dbReference type="CDD" id="cd00190">
    <property type="entry name" value="Tryp_SPc"/>
    <property type="match status" value="1"/>
</dbReference>
<dbReference type="Gene3D" id="2.40.10.10">
    <property type="entry name" value="Trypsin-like serine proteases"/>
    <property type="match status" value="1"/>
</dbReference>
<keyword evidence="2" id="KW-0378">Hydrolase</keyword>
<evidence type="ECO:0000259" key="6">
    <source>
        <dbReference type="PROSITE" id="PS50240"/>
    </source>
</evidence>
<evidence type="ECO:0000256" key="1">
    <source>
        <dbReference type="ARBA" id="ARBA00022670"/>
    </source>
</evidence>
<dbReference type="Pfam" id="PF00089">
    <property type="entry name" value="Trypsin"/>
    <property type="match status" value="1"/>
</dbReference>
<reference evidence="7" key="2">
    <citation type="journal article" date="2023" name="BMC Genomics">
        <title>Pest status, molecular evolution, and epigenetic factors derived from the genome assembly of Frankliniella fusca, a thysanopteran phytovirus vector.</title>
        <authorList>
            <person name="Catto M.A."/>
            <person name="Labadie P.E."/>
            <person name="Jacobson A.L."/>
            <person name="Kennedy G.G."/>
            <person name="Srinivasan R."/>
            <person name="Hunt B.G."/>
        </authorList>
    </citation>
    <scope>NUCLEOTIDE SEQUENCE</scope>
    <source>
        <strain evidence="7">PL_HMW_Pooled</strain>
    </source>
</reference>
<accession>A0AAE1L580</accession>
<keyword evidence="8" id="KW-1185">Reference proteome</keyword>
<evidence type="ECO:0000256" key="2">
    <source>
        <dbReference type="ARBA" id="ARBA00022801"/>
    </source>
</evidence>
<keyword evidence="3" id="KW-0720">Serine protease</keyword>
<dbReference type="InterPro" id="IPR043504">
    <property type="entry name" value="Peptidase_S1_PA_chymotrypsin"/>
</dbReference>
<proteinExistence type="inferred from homology"/>
<dbReference type="EMBL" id="JAHWGI010000001">
    <property type="protein sequence ID" value="KAK3907115.1"/>
    <property type="molecule type" value="Genomic_DNA"/>
</dbReference>
<dbReference type="PRINTS" id="PR00722">
    <property type="entry name" value="CHYMOTRYPSIN"/>
</dbReference>
<protein>
    <submittedName>
        <fullName evidence="7">Trypsin-4</fullName>
    </submittedName>
</protein>
<keyword evidence="4" id="KW-1015">Disulfide bond</keyword>
<dbReference type="PROSITE" id="PS50240">
    <property type="entry name" value="TRYPSIN_DOM"/>
    <property type="match status" value="1"/>
</dbReference>
<organism evidence="7 8">
    <name type="scientific">Frankliniella fusca</name>
    <dbReference type="NCBI Taxonomy" id="407009"/>
    <lineage>
        <taxon>Eukaryota</taxon>
        <taxon>Metazoa</taxon>
        <taxon>Ecdysozoa</taxon>
        <taxon>Arthropoda</taxon>
        <taxon>Hexapoda</taxon>
        <taxon>Insecta</taxon>
        <taxon>Pterygota</taxon>
        <taxon>Neoptera</taxon>
        <taxon>Paraneoptera</taxon>
        <taxon>Thysanoptera</taxon>
        <taxon>Terebrantia</taxon>
        <taxon>Thripoidea</taxon>
        <taxon>Thripidae</taxon>
        <taxon>Frankliniella</taxon>
    </lineage>
</organism>
<dbReference type="PANTHER" id="PTHR24276">
    <property type="entry name" value="POLYSERASE-RELATED"/>
    <property type="match status" value="1"/>
</dbReference>
<dbReference type="InterPro" id="IPR001314">
    <property type="entry name" value="Peptidase_S1A"/>
</dbReference>
<dbReference type="InterPro" id="IPR033116">
    <property type="entry name" value="TRYPSIN_SER"/>
</dbReference>
<evidence type="ECO:0000313" key="7">
    <source>
        <dbReference type="EMBL" id="KAK3907115.1"/>
    </source>
</evidence>
<dbReference type="InterPro" id="IPR009003">
    <property type="entry name" value="Peptidase_S1_PA"/>
</dbReference>
<evidence type="ECO:0000256" key="3">
    <source>
        <dbReference type="ARBA" id="ARBA00022825"/>
    </source>
</evidence>